<organism evidence="3 4">
    <name type="scientific">Portunus trituberculatus</name>
    <name type="common">Swimming crab</name>
    <name type="synonym">Neptunus trituberculatus</name>
    <dbReference type="NCBI Taxonomy" id="210409"/>
    <lineage>
        <taxon>Eukaryota</taxon>
        <taxon>Metazoa</taxon>
        <taxon>Ecdysozoa</taxon>
        <taxon>Arthropoda</taxon>
        <taxon>Crustacea</taxon>
        <taxon>Multicrustacea</taxon>
        <taxon>Malacostraca</taxon>
        <taxon>Eumalacostraca</taxon>
        <taxon>Eucarida</taxon>
        <taxon>Decapoda</taxon>
        <taxon>Pleocyemata</taxon>
        <taxon>Brachyura</taxon>
        <taxon>Eubrachyura</taxon>
        <taxon>Portunoidea</taxon>
        <taxon>Portunidae</taxon>
        <taxon>Portuninae</taxon>
        <taxon>Portunus</taxon>
    </lineage>
</organism>
<dbReference type="Proteomes" id="UP000324222">
    <property type="component" value="Unassembled WGS sequence"/>
</dbReference>
<keyword evidence="4" id="KW-1185">Reference proteome</keyword>
<evidence type="ECO:0000313" key="4">
    <source>
        <dbReference type="Proteomes" id="UP000324222"/>
    </source>
</evidence>
<accession>A0A5B7GY24</accession>
<name>A0A5B7GY24_PORTR</name>
<sequence length="260" mass="28601">MVAVVVGGMLVCLLLLFMFARVCCQWTDLKEMRRKWRSPEAAVSPLQDLYTLSTYAQWVPTRLSPELFQASVHPYLLPSIPLHSVVATSSARNGVECPRPAPVFSESASAGRNPKSSVAWNCRLGAAVPLAARGLSTRPHVPPLFPPTGATLTENSVTRLADLPLAPVHCLPHVCISEARKARTRAWVLSQIEVQAEMEMEPAVRLGLLVANVFCSSFLQTKECARLQPHLPQQETAVQLQEEEEEVGKKEAAEEQRTAM</sequence>
<dbReference type="EMBL" id="VSRR010021202">
    <property type="protein sequence ID" value="MPC63732.1"/>
    <property type="molecule type" value="Genomic_DNA"/>
</dbReference>
<gene>
    <name evidence="3" type="ORF">E2C01_057834</name>
</gene>
<comment type="caution">
    <text evidence="3">The sequence shown here is derived from an EMBL/GenBank/DDBJ whole genome shotgun (WGS) entry which is preliminary data.</text>
</comment>
<feature type="region of interest" description="Disordered" evidence="1">
    <location>
        <begin position="235"/>
        <end position="260"/>
    </location>
</feature>
<proteinExistence type="predicted"/>
<reference evidence="3 4" key="1">
    <citation type="submission" date="2019-05" db="EMBL/GenBank/DDBJ databases">
        <title>Another draft genome of Portunus trituberculatus and its Hox gene families provides insights of decapod evolution.</title>
        <authorList>
            <person name="Jeong J.-H."/>
            <person name="Song I."/>
            <person name="Kim S."/>
            <person name="Choi T."/>
            <person name="Kim D."/>
            <person name="Ryu S."/>
            <person name="Kim W."/>
        </authorList>
    </citation>
    <scope>NUCLEOTIDE SEQUENCE [LARGE SCALE GENOMIC DNA]</scope>
    <source>
        <tissue evidence="3">Muscle</tissue>
    </source>
</reference>
<feature type="compositionally biased region" description="Basic and acidic residues" evidence="1">
    <location>
        <begin position="247"/>
        <end position="260"/>
    </location>
</feature>
<keyword evidence="2" id="KW-0732">Signal</keyword>
<evidence type="ECO:0000313" key="3">
    <source>
        <dbReference type="EMBL" id="MPC63732.1"/>
    </source>
</evidence>
<feature type="signal peptide" evidence="2">
    <location>
        <begin position="1"/>
        <end position="24"/>
    </location>
</feature>
<feature type="chain" id="PRO_5022865050" evidence="2">
    <location>
        <begin position="25"/>
        <end position="260"/>
    </location>
</feature>
<dbReference type="AlphaFoldDB" id="A0A5B7GY24"/>
<protein>
    <submittedName>
        <fullName evidence="3">Uncharacterized protein</fullName>
    </submittedName>
</protein>
<evidence type="ECO:0000256" key="2">
    <source>
        <dbReference type="SAM" id="SignalP"/>
    </source>
</evidence>
<evidence type="ECO:0000256" key="1">
    <source>
        <dbReference type="SAM" id="MobiDB-lite"/>
    </source>
</evidence>